<proteinExistence type="inferred from homology"/>
<evidence type="ECO:0000313" key="2">
    <source>
        <dbReference type="EMBL" id="MBD2861935.1"/>
    </source>
</evidence>
<keyword evidence="3" id="KW-1185">Reference proteome</keyword>
<comment type="caution">
    <text evidence="2">The sequence shown here is derived from an EMBL/GenBank/DDBJ whole genome shotgun (WGS) entry which is preliminary data.</text>
</comment>
<dbReference type="RefSeq" id="WP_190926361.1">
    <property type="nucleotide sequence ID" value="NZ_JACXJA010000007.1"/>
</dbReference>
<dbReference type="PANTHER" id="PTHR11803">
    <property type="entry name" value="2-IMINOBUTANOATE/2-IMINOPROPANOATE DEAMINASE RIDA"/>
    <property type="match status" value="1"/>
</dbReference>
<dbReference type="Proteomes" id="UP000639396">
    <property type="component" value="Unassembled WGS sequence"/>
</dbReference>
<sequence length="124" mass="14023">MDTKLQKYGMDEVPFSSATPTESLLFVSGQGGVDPHTGDITADDLEHQTIVTVQNIERILSQSGLTLRDVVKVNVYLCKREHYELFNQIYARLFPCPYPARTLVYCELNFDLLVEIDVIAKLKA</sequence>
<organism evidence="2 3">
    <name type="scientific">Paenibacillus oceani</name>
    <dbReference type="NCBI Taxonomy" id="2772510"/>
    <lineage>
        <taxon>Bacteria</taxon>
        <taxon>Bacillati</taxon>
        <taxon>Bacillota</taxon>
        <taxon>Bacilli</taxon>
        <taxon>Bacillales</taxon>
        <taxon>Paenibacillaceae</taxon>
        <taxon>Paenibacillus</taxon>
    </lineage>
</organism>
<gene>
    <name evidence="2" type="ORF">IDH45_08080</name>
</gene>
<dbReference type="Gene3D" id="3.30.1330.40">
    <property type="entry name" value="RutC-like"/>
    <property type="match status" value="1"/>
</dbReference>
<dbReference type="CDD" id="cd00448">
    <property type="entry name" value="YjgF_YER057c_UK114_family"/>
    <property type="match status" value="1"/>
</dbReference>
<dbReference type="PANTHER" id="PTHR11803:SF58">
    <property type="entry name" value="PROTEIN HMF1-RELATED"/>
    <property type="match status" value="1"/>
</dbReference>
<evidence type="ECO:0000256" key="1">
    <source>
        <dbReference type="ARBA" id="ARBA00010552"/>
    </source>
</evidence>
<dbReference type="AlphaFoldDB" id="A0A927GYT8"/>
<reference evidence="2" key="1">
    <citation type="submission" date="2020-09" db="EMBL/GenBank/DDBJ databases">
        <title>A novel bacterium of genus Paenibacillus, isolated from South China Sea.</title>
        <authorList>
            <person name="Huang H."/>
            <person name="Mo K."/>
            <person name="Hu Y."/>
        </authorList>
    </citation>
    <scope>NUCLEOTIDE SEQUENCE</scope>
    <source>
        <strain evidence="2">IB182363</strain>
    </source>
</reference>
<dbReference type="Pfam" id="PF01042">
    <property type="entry name" value="Ribonuc_L-PSP"/>
    <property type="match status" value="1"/>
</dbReference>
<dbReference type="GO" id="GO:0005829">
    <property type="term" value="C:cytosol"/>
    <property type="evidence" value="ECO:0007669"/>
    <property type="project" value="TreeGrafter"/>
</dbReference>
<dbReference type="InterPro" id="IPR035959">
    <property type="entry name" value="RutC-like_sf"/>
</dbReference>
<accession>A0A927GYT8</accession>
<dbReference type="SUPFAM" id="SSF55298">
    <property type="entry name" value="YjgF-like"/>
    <property type="match status" value="1"/>
</dbReference>
<comment type="similarity">
    <text evidence="1">Belongs to the RutC family.</text>
</comment>
<protein>
    <submittedName>
        <fullName evidence="2">RidA family protein</fullName>
    </submittedName>
</protein>
<dbReference type="InterPro" id="IPR006175">
    <property type="entry name" value="YjgF/YER057c/UK114"/>
</dbReference>
<dbReference type="GO" id="GO:0019239">
    <property type="term" value="F:deaminase activity"/>
    <property type="evidence" value="ECO:0007669"/>
    <property type="project" value="TreeGrafter"/>
</dbReference>
<dbReference type="EMBL" id="JACXJA010000007">
    <property type="protein sequence ID" value="MBD2861935.1"/>
    <property type="molecule type" value="Genomic_DNA"/>
</dbReference>
<name>A0A927GYT8_9BACL</name>
<evidence type="ECO:0000313" key="3">
    <source>
        <dbReference type="Proteomes" id="UP000639396"/>
    </source>
</evidence>